<proteinExistence type="predicted"/>
<dbReference type="EMBL" id="JACCKB010000044">
    <property type="protein sequence ID" value="NYZ68535.1"/>
    <property type="molecule type" value="Genomic_DNA"/>
</dbReference>
<dbReference type="RefSeq" id="WP_180570539.1">
    <property type="nucleotide sequence ID" value="NZ_JACCKB010000044.1"/>
</dbReference>
<name>A0A853IHC5_9GAMM</name>
<reference evidence="1 2" key="1">
    <citation type="submission" date="2020-07" db="EMBL/GenBank/DDBJ databases">
        <title>Endozoicomonas sp. nov., isolated from sediment.</title>
        <authorList>
            <person name="Gu T."/>
        </authorList>
    </citation>
    <scope>NUCLEOTIDE SEQUENCE [LARGE SCALE GENOMIC DNA]</scope>
    <source>
        <strain evidence="1 2">SM1973</strain>
    </source>
</reference>
<sequence>MATQQKNLVKIQHVVMRFDHIDIYLIDGTHIYAPLDCFPHLPNENIHDRAKWEAMRWWVWQHLAHLRHNKPKLPKL</sequence>
<evidence type="ECO:0000313" key="1">
    <source>
        <dbReference type="EMBL" id="NYZ68535.1"/>
    </source>
</evidence>
<keyword evidence="2" id="KW-1185">Reference proteome</keyword>
<organism evidence="1 2">
    <name type="scientific">Spartinivicinus marinus</name>
    <dbReference type="NCBI Taxonomy" id="2994442"/>
    <lineage>
        <taxon>Bacteria</taxon>
        <taxon>Pseudomonadati</taxon>
        <taxon>Pseudomonadota</taxon>
        <taxon>Gammaproteobacteria</taxon>
        <taxon>Oceanospirillales</taxon>
        <taxon>Zooshikellaceae</taxon>
        <taxon>Spartinivicinus</taxon>
    </lineage>
</organism>
<evidence type="ECO:0000313" key="2">
    <source>
        <dbReference type="Proteomes" id="UP000569732"/>
    </source>
</evidence>
<comment type="caution">
    <text evidence="1">The sequence shown here is derived from an EMBL/GenBank/DDBJ whole genome shotgun (WGS) entry which is preliminary data.</text>
</comment>
<dbReference type="Proteomes" id="UP000569732">
    <property type="component" value="Unassembled WGS sequence"/>
</dbReference>
<accession>A0A853IHC5</accession>
<dbReference type="AlphaFoldDB" id="A0A853IHC5"/>
<gene>
    <name evidence="1" type="ORF">H0A36_21200</name>
</gene>
<protein>
    <submittedName>
        <fullName evidence="1">Uncharacterized protein</fullName>
    </submittedName>
</protein>